<dbReference type="AlphaFoldDB" id="W4L9H9"/>
<accession>W4L9H9</accession>
<gene>
    <name evidence="1" type="ORF">ETSY2_49255</name>
</gene>
<dbReference type="EMBL" id="AZHX01002416">
    <property type="protein sequence ID" value="ETW94748.1"/>
    <property type="molecule type" value="Genomic_DNA"/>
</dbReference>
<dbReference type="Proteomes" id="UP000019140">
    <property type="component" value="Unassembled WGS sequence"/>
</dbReference>
<proteinExistence type="predicted"/>
<protein>
    <recommendedName>
        <fullName evidence="3">Peptide chain release factor domain-containing protein</fullName>
    </recommendedName>
</protein>
<evidence type="ECO:0000313" key="2">
    <source>
        <dbReference type="Proteomes" id="UP000019140"/>
    </source>
</evidence>
<comment type="caution">
    <text evidence="1">The sequence shown here is derived from an EMBL/GenBank/DDBJ whole genome shotgun (WGS) entry which is preliminary data.</text>
</comment>
<name>W4L9H9_9BACT</name>
<evidence type="ECO:0008006" key="3">
    <source>
        <dbReference type="Google" id="ProtNLM"/>
    </source>
</evidence>
<evidence type="ECO:0000313" key="1">
    <source>
        <dbReference type="EMBL" id="ETW94748.1"/>
    </source>
</evidence>
<organism evidence="1 2">
    <name type="scientific">Candidatus Entotheonella gemina</name>
    <dbReference type="NCBI Taxonomy" id="1429439"/>
    <lineage>
        <taxon>Bacteria</taxon>
        <taxon>Pseudomonadati</taxon>
        <taxon>Nitrospinota/Tectimicrobiota group</taxon>
        <taxon>Candidatus Tectimicrobiota</taxon>
        <taxon>Candidatus Entotheonellia</taxon>
        <taxon>Candidatus Entotheonellales</taxon>
        <taxon>Candidatus Entotheonellaceae</taxon>
        <taxon>Candidatus Entotheonella</taxon>
    </lineage>
</organism>
<sequence>MGSHIDTLASEIATLEPAEQRTLWKKVADLNFQHGLSALSKHYRQRLALEGKLNEDANRVLAELKTLREDIAAHDYRV</sequence>
<reference evidence="1 2" key="1">
    <citation type="journal article" date="2014" name="Nature">
        <title>An environmental bacterial taxon with a large and distinct metabolic repertoire.</title>
        <authorList>
            <person name="Wilson M.C."/>
            <person name="Mori T."/>
            <person name="Ruckert C."/>
            <person name="Uria A.R."/>
            <person name="Helf M.J."/>
            <person name="Takada K."/>
            <person name="Gernert C."/>
            <person name="Steffens U.A."/>
            <person name="Heycke N."/>
            <person name="Schmitt S."/>
            <person name="Rinke C."/>
            <person name="Helfrich E.J."/>
            <person name="Brachmann A.O."/>
            <person name="Gurgui C."/>
            <person name="Wakimoto T."/>
            <person name="Kracht M."/>
            <person name="Crusemann M."/>
            <person name="Hentschel U."/>
            <person name="Abe I."/>
            <person name="Matsunaga S."/>
            <person name="Kalinowski J."/>
            <person name="Takeyama H."/>
            <person name="Piel J."/>
        </authorList>
    </citation>
    <scope>NUCLEOTIDE SEQUENCE [LARGE SCALE GENOMIC DNA]</scope>
    <source>
        <strain evidence="2">TSY2</strain>
    </source>
</reference>
<dbReference type="HOGENOM" id="CLU_2615416_0_0_7"/>
<keyword evidence="2" id="KW-1185">Reference proteome</keyword>